<name>A0A919CGI2_9ACTN</name>
<protein>
    <recommendedName>
        <fullName evidence="3">Immunity protein Imm1</fullName>
    </recommendedName>
</protein>
<dbReference type="AlphaFoldDB" id="A0A919CGI2"/>
<dbReference type="InterPro" id="IPR025680">
    <property type="entry name" value="DddI"/>
</dbReference>
<organism evidence="1 2">
    <name type="scientific">Streptomyces finlayi</name>
    <dbReference type="NCBI Taxonomy" id="67296"/>
    <lineage>
        <taxon>Bacteria</taxon>
        <taxon>Bacillati</taxon>
        <taxon>Actinomycetota</taxon>
        <taxon>Actinomycetes</taxon>
        <taxon>Kitasatosporales</taxon>
        <taxon>Streptomycetaceae</taxon>
        <taxon>Streptomyces</taxon>
    </lineage>
</organism>
<dbReference type="EMBL" id="BMVC01000037">
    <property type="protein sequence ID" value="GHD19937.1"/>
    <property type="molecule type" value="Genomic_DNA"/>
</dbReference>
<dbReference type="Pfam" id="PF14430">
    <property type="entry name" value="Imm1"/>
    <property type="match status" value="1"/>
</dbReference>
<dbReference type="Proteomes" id="UP000638353">
    <property type="component" value="Unassembled WGS sequence"/>
</dbReference>
<reference evidence="1" key="1">
    <citation type="journal article" date="2014" name="Int. J. Syst. Evol. Microbiol.">
        <title>Complete genome sequence of Corynebacterium casei LMG S-19264T (=DSM 44701T), isolated from a smear-ripened cheese.</title>
        <authorList>
            <consortium name="US DOE Joint Genome Institute (JGI-PGF)"/>
            <person name="Walter F."/>
            <person name="Albersmeier A."/>
            <person name="Kalinowski J."/>
            <person name="Ruckert C."/>
        </authorList>
    </citation>
    <scope>NUCLEOTIDE SEQUENCE</scope>
    <source>
        <strain evidence="1">JCM 4637</strain>
    </source>
</reference>
<dbReference type="RefSeq" id="WP_189828675.1">
    <property type="nucleotide sequence ID" value="NZ_BMVC01000037.1"/>
</dbReference>
<comment type="caution">
    <text evidence="1">The sequence shown here is derived from an EMBL/GenBank/DDBJ whole genome shotgun (WGS) entry which is preliminary data.</text>
</comment>
<evidence type="ECO:0000313" key="1">
    <source>
        <dbReference type="EMBL" id="GHD19937.1"/>
    </source>
</evidence>
<reference evidence="1" key="2">
    <citation type="submission" date="2020-09" db="EMBL/GenBank/DDBJ databases">
        <authorList>
            <person name="Sun Q."/>
            <person name="Ohkuma M."/>
        </authorList>
    </citation>
    <scope>NUCLEOTIDE SEQUENCE</scope>
    <source>
        <strain evidence="1">JCM 4637</strain>
    </source>
</reference>
<proteinExistence type="predicted"/>
<evidence type="ECO:0000313" key="2">
    <source>
        <dbReference type="Proteomes" id="UP000638353"/>
    </source>
</evidence>
<gene>
    <name evidence="1" type="ORF">GCM10010334_83980</name>
</gene>
<evidence type="ECO:0008006" key="3">
    <source>
        <dbReference type="Google" id="ProtNLM"/>
    </source>
</evidence>
<accession>A0A919CGI2</accession>
<sequence length="144" mass="15801">MSEKAIAEARYRPGHGKQPVFLFSSEEVDKVIDDLLTGPEDQNLAELYSLKRDLLPSGFPDHSFMIGVDRGRSVGLVSFSDSGGSFVTVGEPGGNPEFGYLMAGHHTEFEIDSEIPLALVREASRQFLATGGRRPTCVEWQTQI</sequence>